<dbReference type="PATRIC" id="fig|1423763.3.peg.1434"/>
<accession>A0A0R1U683</accession>
<organism evidence="3 4">
    <name type="scientific">Lactobacillus kalixensis DSM 16043</name>
    <dbReference type="NCBI Taxonomy" id="1423763"/>
    <lineage>
        <taxon>Bacteria</taxon>
        <taxon>Bacillati</taxon>
        <taxon>Bacillota</taxon>
        <taxon>Bacilli</taxon>
        <taxon>Lactobacillales</taxon>
        <taxon>Lactobacillaceae</taxon>
        <taxon>Lactobacillus</taxon>
    </lineage>
</organism>
<keyword evidence="1" id="KW-0812">Transmembrane</keyword>
<protein>
    <recommendedName>
        <fullName evidence="2">DUF4767 domain-containing protein</fullName>
    </recommendedName>
</protein>
<feature type="transmembrane region" description="Helical" evidence="1">
    <location>
        <begin position="102"/>
        <end position="120"/>
    </location>
</feature>
<dbReference type="RefSeq" id="WP_057799890.1">
    <property type="nucleotide sequence ID" value="NZ_AZFM01000042.1"/>
</dbReference>
<comment type="caution">
    <text evidence="3">The sequence shown here is derived from an EMBL/GenBank/DDBJ whole genome shotgun (WGS) entry which is preliminary data.</text>
</comment>
<dbReference type="Proteomes" id="UP000051036">
    <property type="component" value="Unassembled WGS sequence"/>
</dbReference>
<evidence type="ECO:0000256" key="1">
    <source>
        <dbReference type="SAM" id="Phobius"/>
    </source>
</evidence>
<keyword evidence="1" id="KW-0472">Membrane</keyword>
<dbReference type="OrthoDB" id="2149782at2"/>
<evidence type="ECO:0000313" key="4">
    <source>
        <dbReference type="Proteomes" id="UP000051036"/>
    </source>
</evidence>
<keyword evidence="1" id="KW-1133">Transmembrane helix</keyword>
<dbReference type="AlphaFoldDB" id="A0A0R1U683"/>
<keyword evidence="4" id="KW-1185">Reference proteome</keyword>
<dbReference type="STRING" id="1423763.FC46_GL001414"/>
<proteinExistence type="predicted"/>
<evidence type="ECO:0000259" key="2">
    <source>
        <dbReference type="Pfam" id="PF15983"/>
    </source>
</evidence>
<dbReference type="InterPro" id="IPR031927">
    <property type="entry name" value="DUF4767"/>
</dbReference>
<sequence>MAIDSLREPNPGDTIRVVCPDNYAPLYSANGERLGETAADGTTATVREVKEINDQIYYRISNQDVWIPKSFTNWGRPEVVERRKKETESHSVTPLKTKSHKGWWITALIIIIVVCGAVALSQNSQSQTSKVVKHEPQSDLVKVAKKMGRTSANKLTDKDIAAIALAYSNRKDGGSDLGQVYEQAKTKPVKIAKADKYKFGDYQVSAPQKGAVYVLSRQTGYVVTNLTKPEKADLVFVNDQGRRKLVSLLNAAKLVNKEDLTPISQNIVFTNKLPVAKTKKKTAKKTKTNVNSLAWNSTKEKALANYMVTFGKMMQQKYVEYRGSGNLKTSAGQEYPAIFQKTPFMLNGKRISISWDPQLKQNVAYHVVSIFNYNRGSVEFHITYLFCIYNNQPVVLCDQTTNGSNVVVTITKNKILSENFAKIAR</sequence>
<name>A0A0R1U683_9LACO</name>
<dbReference type="Pfam" id="PF15983">
    <property type="entry name" value="DUF4767"/>
    <property type="match status" value="1"/>
</dbReference>
<dbReference type="EMBL" id="AZFM01000042">
    <property type="protein sequence ID" value="KRL88711.1"/>
    <property type="molecule type" value="Genomic_DNA"/>
</dbReference>
<feature type="domain" description="DUF4767" evidence="2">
    <location>
        <begin position="294"/>
        <end position="424"/>
    </location>
</feature>
<reference evidence="3 4" key="1">
    <citation type="journal article" date="2015" name="Genome Announc.">
        <title>Expanding the biotechnology potential of lactobacilli through comparative genomics of 213 strains and associated genera.</title>
        <authorList>
            <person name="Sun Z."/>
            <person name="Harris H.M."/>
            <person name="McCann A."/>
            <person name="Guo C."/>
            <person name="Argimon S."/>
            <person name="Zhang W."/>
            <person name="Yang X."/>
            <person name="Jeffery I.B."/>
            <person name="Cooney J.C."/>
            <person name="Kagawa T.F."/>
            <person name="Liu W."/>
            <person name="Song Y."/>
            <person name="Salvetti E."/>
            <person name="Wrobel A."/>
            <person name="Rasinkangas P."/>
            <person name="Parkhill J."/>
            <person name="Rea M.C."/>
            <person name="O'Sullivan O."/>
            <person name="Ritari J."/>
            <person name="Douillard F.P."/>
            <person name="Paul Ross R."/>
            <person name="Yang R."/>
            <person name="Briner A.E."/>
            <person name="Felis G.E."/>
            <person name="de Vos W.M."/>
            <person name="Barrangou R."/>
            <person name="Klaenhammer T.R."/>
            <person name="Caufield P.W."/>
            <person name="Cui Y."/>
            <person name="Zhang H."/>
            <person name="O'Toole P.W."/>
        </authorList>
    </citation>
    <scope>NUCLEOTIDE SEQUENCE [LARGE SCALE GENOMIC DNA]</scope>
    <source>
        <strain evidence="3 4">DSM 16043</strain>
    </source>
</reference>
<gene>
    <name evidence="3" type="ORF">FC46_GL001414</name>
</gene>
<evidence type="ECO:0000313" key="3">
    <source>
        <dbReference type="EMBL" id="KRL88711.1"/>
    </source>
</evidence>